<dbReference type="Gene3D" id="2.60.40.10">
    <property type="entry name" value="Immunoglobulins"/>
    <property type="match status" value="1"/>
</dbReference>
<dbReference type="CDD" id="cd00063">
    <property type="entry name" value="FN3"/>
    <property type="match status" value="1"/>
</dbReference>
<dbReference type="InterPro" id="IPR036116">
    <property type="entry name" value="FN3_sf"/>
</dbReference>
<reference evidence="4 5" key="1">
    <citation type="submission" date="2018-01" db="EMBL/GenBank/DDBJ databases">
        <title>Bacillales members from the olive rhizosphere are effective biological control agents against Verticillium dahliae.</title>
        <authorList>
            <person name="Gomez-Lama C."/>
            <person name="Legarda G."/>
            <person name="Ruano-Rosa D."/>
            <person name="Pizarro-Tobias P."/>
            <person name="Valverde-Corredor A."/>
            <person name="Niqui J.L."/>
            <person name="Trivino J.C."/>
            <person name="Roca A."/>
            <person name="Mercado-Blanco J."/>
        </authorList>
    </citation>
    <scope>NUCLEOTIDE SEQUENCE [LARGE SCALE GENOMIC DNA]</scope>
    <source>
        <strain evidence="4 5">PIC167</strain>
    </source>
</reference>
<feature type="signal peptide" evidence="2">
    <location>
        <begin position="1"/>
        <end position="29"/>
    </location>
</feature>
<dbReference type="EMBL" id="PNXQ01000016">
    <property type="protein sequence ID" value="TKH42067.1"/>
    <property type="molecule type" value="Genomic_DNA"/>
</dbReference>
<name>A0A4U2PRX4_9BACL</name>
<feature type="chain" id="PRO_5020410636" description="Fibronectin type-III domain-containing protein" evidence="2">
    <location>
        <begin position="30"/>
        <end position="355"/>
    </location>
</feature>
<dbReference type="RefSeq" id="WP_170970870.1">
    <property type="nucleotide sequence ID" value="NZ_PNXQ01000016.1"/>
</dbReference>
<dbReference type="SMART" id="SM00060">
    <property type="entry name" value="FN3"/>
    <property type="match status" value="1"/>
</dbReference>
<sequence length="355" mass="39163">MNQMSKKIKLLFGALVFVFFALTSTTTYAASVGGSLTSPENGWKRYDDSSPKIKYEGIWLDESNTAFLNGKSKYSKFNNTDSKLVFKFKGTKLRIIGPTNVNKPTEIPITIDNVTETFSGYSSNLVYGQILLYEKTGLSDTVHTVTIETPPIVAKIQNGDIQFDAIDIDENGQLIDMNVPINLKATPGDSQVTLKWDQTKDAESYTVKYGTESGKYTESATATKDAYGNFIIPGLTNGTKYYFVVSAKVNGVDSEYFNEASATPQGGGGQPDPEPTTGDRAILVVTMTTGLEKEFDLSMKEVNDFISWYESKQAGSGSASYAINKHDNNKGPFSSRKDYMLYDRILTFEVSEYSK</sequence>
<evidence type="ECO:0000256" key="2">
    <source>
        <dbReference type="SAM" id="SignalP"/>
    </source>
</evidence>
<dbReference type="Proteomes" id="UP000308114">
    <property type="component" value="Unassembled WGS sequence"/>
</dbReference>
<evidence type="ECO:0000313" key="4">
    <source>
        <dbReference type="EMBL" id="TKH42067.1"/>
    </source>
</evidence>
<organism evidence="4 5">
    <name type="scientific">Paenibacillus terrae</name>
    <dbReference type="NCBI Taxonomy" id="159743"/>
    <lineage>
        <taxon>Bacteria</taxon>
        <taxon>Bacillati</taxon>
        <taxon>Bacillota</taxon>
        <taxon>Bacilli</taxon>
        <taxon>Bacillales</taxon>
        <taxon>Paenibacillaceae</taxon>
        <taxon>Paenibacillus</taxon>
    </lineage>
</organism>
<comment type="caution">
    <text evidence="4">The sequence shown here is derived from an EMBL/GenBank/DDBJ whole genome shotgun (WGS) entry which is preliminary data.</text>
</comment>
<feature type="region of interest" description="Disordered" evidence="1">
    <location>
        <begin position="259"/>
        <end position="278"/>
    </location>
</feature>
<keyword evidence="2" id="KW-0732">Signal</keyword>
<protein>
    <recommendedName>
        <fullName evidence="3">Fibronectin type-III domain-containing protein</fullName>
    </recommendedName>
</protein>
<accession>A0A4U2PRX4</accession>
<evidence type="ECO:0000256" key="1">
    <source>
        <dbReference type="SAM" id="MobiDB-lite"/>
    </source>
</evidence>
<dbReference type="AlphaFoldDB" id="A0A4U2PRX4"/>
<feature type="domain" description="Fibronectin type-III" evidence="3">
    <location>
        <begin position="177"/>
        <end position="254"/>
    </location>
</feature>
<gene>
    <name evidence="4" type="ORF">C1I60_22470</name>
</gene>
<evidence type="ECO:0000313" key="5">
    <source>
        <dbReference type="Proteomes" id="UP000308114"/>
    </source>
</evidence>
<evidence type="ECO:0000259" key="3">
    <source>
        <dbReference type="SMART" id="SM00060"/>
    </source>
</evidence>
<dbReference type="SUPFAM" id="SSF49265">
    <property type="entry name" value="Fibronectin type III"/>
    <property type="match status" value="1"/>
</dbReference>
<dbReference type="Gene3D" id="2.60.120.260">
    <property type="entry name" value="Galactose-binding domain-like"/>
    <property type="match status" value="1"/>
</dbReference>
<dbReference type="InterPro" id="IPR013783">
    <property type="entry name" value="Ig-like_fold"/>
</dbReference>
<proteinExistence type="predicted"/>
<dbReference type="InterPro" id="IPR003961">
    <property type="entry name" value="FN3_dom"/>
</dbReference>